<reference evidence="4 5" key="1">
    <citation type="submission" date="2019-03" db="EMBL/GenBank/DDBJ databases">
        <title>Draft genome sequences of novel Actinobacteria.</title>
        <authorList>
            <person name="Sahin N."/>
            <person name="Ay H."/>
            <person name="Saygin H."/>
        </authorList>
    </citation>
    <scope>NUCLEOTIDE SEQUENCE [LARGE SCALE GENOMIC DNA]</scope>
    <source>
        <strain evidence="4 5">H3C3</strain>
    </source>
</reference>
<dbReference type="CDD" id="cd02062">
    <property type="entry name" value="Nitro_FMN_reductase"/>
    <property type="match status" value="1"/>
</dbReference>
<dbReference type="EMBL" id="SMKU01000251">
    <property type="protein sequence ID" value="TDD73669.1"/>
    <property type="molecule type" value="Genomic_DNA"/>
</dbReference>
<protein>
    <submittedName>
        <fullName evidence="4">Nitroreductase family protein</fullName>
    </submittedName>
</protein>
<dbReference type="Proteomes" id="UP000294513">
    <property type="component" value="Unassembled WGS sequence"/>
</dbReference>
<name>A0A4R5APQ3_9ACTN</name>
<dbReference type="PANTHER" id="PTHR43673:SF10">
    <property type="entry name" value="NADH DEHYDROGENASE_NAD(P)H NITROREDUCTASE XCC3605-RELATED"/>
    <property type="match status" value="1"/>
</dbReference>
<comment type="caution">
    <text evidence="4">The sequence shown here is derived from an EMBL/GenBank/DDBJ whole genome shotgun (WGS) entry which is preliminary data.</text>
</comment>
<dbReference type="InterPro" id="IPR000415">
    <property type="entry name" value="Nitroreductase-like"/>
</dbReference>
<comment type="similarity">
    <text evidence="1">Belongs to the nitroreductase family.</text>
</comment>
<gene>
    <name evidence="4" type="ORF">E1298_33580</name>
</gene>
<keyword evidence="2" id="KW-0560">Oxidoreductase</keyword>
<dbReference type="InterPro" id="IPR029479">
    <property type="entry name" value="Nitroreductase"/>
</dbReference>
<dbReference type="Gene3D" id="3.40.109.10">
    <property type="entry name" value="NADH Oxidase"/>
    <property type="match status" value="1"/>
</dbReference>
<sequence>MTTELALTVDELLSTTRSVRKRLDLDRPVPRELLVECIQLAIQAPNSCNAQRTRFLIVQEPHIRARLAELYRRSYADYAKGDFRAGNLLTGDTAWDDAQQRIETSTDHLCENLHRVPVLVIPCQQVDPGDERSREAQAVLWGSAVPAAWSFCLAARSRGLGTTWTTLHLRHEKEAAAILNIPYDTVQQVALIPVAYTKGTDFKPAYRLPVEEIITFIADVEVP</sequence>
<dbReference type="PANTHER" id="PTHR43673">
    <property type="entry name" value="NAD(P)H NITROREDUCTASE YDGI-RELATED"/>
    <property type="match status" value="1"/>
</dbReference>
<dbReference type="AlphaFoldDB" id="A0A4R5APQ3"/>
<proteinExistence type="inferred from homology"/>
<evidence type="ECO:0000256" key="1">
    <source>
        <dbReference type="ARBA" id="ARBA00007118"/>
    </source>
</evidence>
<dbReference type="RefSeq" id="WP_131900498.1">
    <property type="nucleotide sequence ID" value="NZ_SMKU01000251.1"/>
</dbReference>
<evidence type="ECO:0000256" key="2">
    <source>
        <dbReference type="ARBA" id="ARBA00023002"/>
    </source>
</evidence>
<dbReference type="GO" id="GO:0016491">
    <property type="term" value="F:oxidoreductase activity"/>
    <property type="evidence" value="ECO:0007669"/>
    <property type="project" value="UniProtKB-KW"/>
</dbReference>
<organism evidence="4 5">
    <name type="scientific">Actinomadura rubrisoli</name>
    <dbReference type="NCBI Taxonomy" id="2530368"/>
    <lineage>
        <taxon>Bacteria</taxon>
        <taxon>Bacillati</taxon>
        <taxon>Actinomycetota</taxon>
        <taxon>Actinomycetes</taxon>
        <taxon>Streptosporangiales</taxon>
        <taxon>Thermomonosporaceae</taxon>
        <taxon>Actinomadura</taxon>
    </lineage>
</organism>
<evidence type="ECO:0000313" key="5">
    <source>
        <dbReference type="Proteomes" id="UP000294513"/>
    </source>
</evidence>
<evidence type="ECO:0000259" key="3">
    <source>
        <dbReference type="Pfam" id="PF00881"/>
    </source>
</evidence>
<dbReference type="SUPFAM" id="SSF55469">
    <property type="entry name" value="FMN-dependent nitroreductase-like"/>
    <property type="match status" value="1"/>
</dbReference>
<feature type="domain" description="Nitroreductase" evidence="3">
    <location>
        <begin position="15"/>
        <end position="196"/>
    </location>
</feature>
<evidence type="ECO:0000313" key="4">
    <source>
        <dbReference type="EMBL" id="TDD73669.1"/>
    </source>
</evidence>
<dbReference type="OrthoDB" id="3774920at2"/>
<dbReference type="Pfam" id="PF00881">
    <property type="entry name" value="Nitroreductase"/>
    <property type="match status" value="1"/>
</dbReference>
<keyword evidence="5" id="KW-1185">Reference proteome</keyword>
<accession>A0A4R5APQ3</accession>